<accession>A0ABD2NXZ6</accession>
<feature type="non-terminal residue" evidence="1">
    <location>
        <position position="72"/>
    </location>
</feature>
<dbReference type="InterPro" id="IPR036691">
    <property type="entry name" value="Endo/exonu/phosph_ase_sf"/>
</dbReference>
<dbReference type="AlphaFoldDB" id="A0ABD2NXZ6"/>
<reference evidence="1 2" key="1">
    <citation type="journal article" date="2021" name="BMC Biol.">
        <title>Horizontally acquired antibacterial genes associated with adaptive radiation of ladybird beetles.</title>
        <authorList>
            <person name="Li H.S."/>
            <person name="Tang X.F."/>
            <person name="Huang Y.H."/>
            <person name="Xu Z.Y."/>
            <person name="Chen M.L."/>
            <person name="Du X.Y."/>
            <person name="Qiu B.Y."/>
            <person name="Chen P.T."/>
            <person name="Zhang W."/>
            <person name="Slipinski A."/>
            <person name="Escalona H.E."/>
            <person name="Waterhouse R.M."/>
            <person name="Zwick A."/>
            <person name="Pang H."/>
        </authorList>
    </citation>
    <scope>NUCLEOTIDE SEQUENCE [LARGE SCALE GENOMIC DNA]</scope>
    <source>
        <strain evidence="1">SYSU2018</strain>
    </source>
</reference>
<proteinExistence type="predicted"/>
<feature type="non-terminal residue" evidence="1">
    <location>
        <position position="1"/>
    </location>
</feature>
<gene>
    <name evidence="1" type="ORF">HHI36_006635</name>
</gene>
<protein>
    <recommendedName>
        <fullName evidence="3">Endonuclease/exonuclease/phosphatase domain-containing protein</fullName>
    </recommendedName>
</protein>
<name>A0ABD2NXZ6_9CUCU</name>
<evidence type="ECO:0008006" key="3">
    <source>
        <dbReference type="Google" id="ProtNLM"/>
    </source>
</evidence>
<evidence type="ECO:0000313" key="2">
    <source>
        <dbReference type="Proteomes" id="UP001516400"/>
    </source>
</evidence>
<dbReference type="SUPFAM" id="SSF56219">
    <property type="entry name" value="DNase I-like"/>
    <property type="match status" value="1"/>
</dbReference>
<evidence type="ECO:0000313" key="1">
    <source>
        <dbReference type="EMBL" id="KAL3283495.1"/>
    </source>
</evidence>
<sequence>NKTVICGDFNVRFSVPDRDSGSYCDLLDSYEFRRTIFVPTREPNCLDNIFLNLKNCMECTDVYECDFSDHRA</sequence>
<comment type="caution">
    <text evidence="1">The sequence shown here is derived from an EMBL/GenBank/DDBJ whole genome shotgun (WGS) entry which is preliminary data.</text>
</comment>
<keyword evidence="2" id="KW-1185">Reference proteome</keyword>
<dbReference type="Proteomes" id="UP001516400">
    <property type="component" value="Unassembled WGS sequence"/>
</dbReference>
<dbReference type="EMBL" id="JABFTP020000144">
    <property type="protein sequence ID" value="KAL3283495.1"/>
    <property type="molecule type" value="Genomic_DNA"/>
</dbReference>
<organism evidence="1 2">
    <name type="scientific">Cryptolaemus montrouzieri</name>
    <dbReference type="NCBI Taxonomy" id="559131"/>
    <lineage>
        <taxon>Eukaryota</taxon>
        <taxon>Metazoa</taxon>
        <taxon>Ecdysozoa</taxon>
        <taxon>Arthropoda</taxon>
        <taxon>Hexapoda</taxon>
        <taxon>Insecta</taxon>
        <taxon>Pterygota</taxon>
        <taxon>Neoptera</taxon>
        <taxon>Endopterygota</taxon>
        <taxon>Coleoptera</taxon>
        <taxon>Polyphaga</taxon>
        <taxon>Cucujiformia</taxon>
        <taxon>Coccinelloidea</taxon>
        <taxon>Coccinellidae</taxon>
        <taxon>Scymninae</taxon>
        <taxon>Scymnini</taxon>
        <taxon>Cryptolaemus</taxon>
    </lineage>
</organism>